<dbReference type="PROSITE" id="PS50885">
    <property type="entry name" value="HAMP"/>
    <property type="match status" value="1"/>
</dbReference>
<comment type="caution">
    <text evidence="15">The sequence shown here is derived from an EMBL/GenBank/DDBJ whole genome shotgun (WGS) entry which is preliminary data.</text>
</comment>
<dbReference type="Proteomes" id="UP000263014">
    <property type="component" value="Unassembled WGS sequence"/>
</dbReference>
<keyword evidence="4" id="KW-0808">Transferase</keyword>
<evidence type="ECO:0000259" key="13">
    <source>
        <dbReference type="PROSITE" id="PS50885"/>
    </source>
</evidence>
<evidence type="ECO:0000256" key="4">
    <source>
        <dbReference type="ARBA" id="ARBA00022679"/>
    </source>
</evidence>
<keyword evidence="7 15" id="KW-0418">Kinase</keyword>
<feature type="domain" description="HAMP" evidence="13">
    <location>
        <begin position="304"/>
        <end position="356"/>
    </location>
</feature>
<evidence type="ECO:0000256" key="6">
    <source>
        <dbReference type="ARBA" id="ARBA00022741"/>
    </source>
</evidence>
<dbReference type="InterPro" id="IPR010559">
    <property type="entry name" value="Sig_transdc_His_kin_internal"/>
</dbReference>
<evidence type="ECO:0000256" key="11">
    <source>
        <dbReference type="ARBA" id="ARBA00023136"/>
    </source>
</evidence>
<dbReference type="RefSeq" id="WP_118033310.1">
    <property type="nucleotide sequence ID" value="NZ_BQNJ01000003.1"/>
</dbReference>
<dbReference type="CDD" id="cd06225">
    <property type="entry name" value="HAMP"/>
    <property type="match status" value="1"/>
</dbReference>
<evidence type="ECO:0000256" key="10">
    <source>
        <dbReference type="ARBA" id="ARBA00023012"/>
    </source>
</evidence>
<feature type="transmembrane region" description="Helical" evidence="12">
    <location>
        <begin position="281"/>
        <end position="302"/>
    </location>
</feature>
<dbReference type="AlphaFoldDB" id="A0A374NX03"/>
<dbReference type="EMBL" id="BQNJ01000003">
    <property type="protein sequence ID" value="GKH04687.1"/>
    <property type="molecule type" value="Genomic_DNA"/>
</dbReference>
<reference evidence="15 16" key="1">
    <citation type="submission" date="2018-08" db="EMBL/GenBank/DDBJ databases">
        <title>A genome reference for cultivated species of the human gut microbiota.</title>
        <authorList>
            <person name="Zou Y."/>
            <person name="Xue W."/>
            <person name="Luo G."/>
        </authorList>
    </citation>
    <scope>NUCLEOTIDE SEQUENCE [LARGE SCALE GENOMIC DNA]</scope>
    <source>
        <strain evidence="15 16">TM09-12</strain>
    </source>
</reference>
<evidence type="ECO:0000313" key="15">
    <source>
        <dbReference type="EMBL" id="RGI95738.1"/>
    </source>
</evidence>
<evidence type="ECO:0000256" key="1">
    <source>
        <dbReference type="ARBA" id="ARBA00004651"/>
    </source>
</evidence>
<evidence type="ECO:0000256" key="7">
    <source>
        <dbReference type="ARBA" id="ARBA00022777"/>
    </source>
</evidence>
<evidence type="ECO:0000313" key="16">
    <source>
        <dbReference type="Proteomes" id="UP000263014"/>
    </source>
</evidence>
<dbReference type="PANTHER" id="PTHR34220">
    <property type="entry name" value="SENSOR HISTIDINE KINASE YPDA"/>
    <property type="match status" value="1"/>
</dbReference>
<dbReference type="GO" id="GO:0005886">
    <property type="term" value="C:plasma membrane"/>
    <property type="evidence" value="ECO:0007669"/>
    <property type="project" value="UniProtKB-SubCell"/>
</dbReference>
<keyword evidence="9 12" id="KW-1133">Transmembrane helix</keyword>
<comment type="subcellular location">
    <subcellularLocation>
        <location evidence="1">Cell membrane</location>
        <topology evidence="1">Multi-pass membrane protein</topology>
    </subcellularLocation>
</comment>
<proteinExistence type="predicted"/>
<sequence>MKKSPPKFRSQLITMTMVTCICSVLVLGITLILIFISSFSKNAGNDMKFYLESTTEQFDLRMQYLEDIITDLRHSVEIREFFDDGSLDSQETSRLLSYNCDLFSSRNMVDSSYPFVERLYLFNNYGKHASCYYYPITLAARDSNDRTYQDIDSTFRKSGEEFSYVTEEGQLILCMWIYDETMNPVGTCLVSLGTDSINRIFSTSRQYDDSFWSVFGLYGVPLIGNADKMPPELLNGISTEKKEGTVSTARHLISSRGSGFGISCCIGVPGSTVYDSIRSTIGLFAVVFFLVLGIVAVTVFFISYSFTRPLKTVADKIKQFGGGSFDTRLDSFGTQEFNDISIVFNEMTEQINYLITQVYEKQLLAARSQMRFLQAQINPHFMFNILAMISMKAGLCGNTEIQKLLSAFSKLLQGKIFRSGEILIPLSEELELVEFYLYLQSNRFSGKINYEIQCGDGLEQVKIPRLCIEPLVENAVSHGLEPKSGNGKILVSIWREEDFLWIRVEDDGDGFDVEEWKKQHGQSTTESEGLHTHVGLSNTEKLLHIFYEDKAVMNVESQTGKGTRVTIILPPDSGEGKTLCGM</sequence>
<evidence type="ECO:0000256" key="8">
    <source>
        <dbReference type="ARBA" id="ARBA00022840"/>
    </source>
</evidence>
<dbReference type="InterPro" id="IPR050640">
    <property type="entry name" value="Bact_2-comp_sensor_kinase"/>
</dbReference>
<dbReference type="SUPFAM" id="SSF55874">
    <property type="entry name" value="ATPase domain of HSP90 chaperone/DNA topoisomerase II/histidine kinase"/>
    <property type="match status" value="1"/>
</dbReference>
<reference evidence="14" key="2">
    <citation type="submission" date="2022-01" db="EMBL/GenBank/DDBJ databases">
        <title>Novel bile acid biosynthetic pathways are enriched in the microbiome of centenarians.</title>
        <authorList>
            <person name="Sato Y."/>
            <person name="Atarashi K."/>
            <person name="Plichta R.D."/>
            <person name="Arai Y."/>
            <person name="Sasajima S."/>
            <person name="Kearney M.S."/>
            <person name="Suda W."/>
            <person name="Takeshita K."/>
            <person name="Sasaki T."/>
            <person name="Okamoto S."/>
            <person name="Skelly N.A."/>
            <person name="Okamura Y."/>
            <person name="Vlamakis H."/>
            <person name="Li Y."/>
            <person name="Tanoue T."/>
            <person name="Takei H."/>
            <person name="Nittono H."/>
            <person name="Narushima S."/>
            <person name="Irie J."/>
            <person name="Itoh H."/>
            <person name="Moriya K."/>
            <person name="Sugiura Y."/>
            <person name="Suematsu M."/>
            <person name="Moritoki N."/>
            <person name="Shibata S."/>
            <person name="Littman R.D."/>
            <person name="Fischbach A.M."/>
            <person name="Uwamino Y."/>
            <person name="Inoue T."/>
            <person name="Honda A."/>
            <person name="Hattori M."/>
            <person name="Murai T."/>
            <person name="Xavier J.R."/>
            <person name="Hirose N."/>
            <person name="Honda K."/>
        </authorList>
    </citation>
    <scope>NUCLEOTIDE SEQUENCE</scope>
    <source>
        <strain evidence="14">CE91-St55</strain>
    </source>
</reference>
<dbReference type="SMART" id="SM00304">
    <property type="entry name" value="HAMP"/>
    <property type="match status" value="1"/>
</dbReference>
<organism evidence="15 16">
    <name type="scientific">Hungatella hathewayi</name>
    <dbReference type="NCBI Taxonomy" id="154046"/>
    <lineage>
        <taxon>Bacteria</taxon>
        <taxon>Bacillati</taxon>
        <taxon>Bacillota</taxon>
        <taxon>Clostridia</taxon>
        <taxon>Lachnospirales</taxon>
        <taxon>Lachnospiraceae</taxon>
        <taxon>Hungatella</taxon>
    </lineage>
</organism>
<keyword evidence="8" id="KW-0067">ATP-binding</keyword>
<keyword evidence="5 12" id="KW-0812">Transmembrane</keyword>
<dbReference type="EMBL" id="QSON01000028">
    <property type="protein sequence ID" value="RGI95738.1"/>
    <property type="molecule type" value="Genomic_DNA"/>
</dbReference>
<dbReference type="Pfam" id="PF06580">
    <property type="entry name" value="His_kinase"/>
    <property type="match status" value="1"/>
</dbReference>
<keyword evidence="11 12" id="KW-0472">Membrane</keyword>
<evidence type="ECO:0000256" key="2">
    <source>
        <dbReference type="ARBA" id="ARBA00022475"/>
    </source>
</evidence>
<dbReference type="GO" id="GO:0005524">
    <property type="term" value="F:ATP binding"/>
    <property type="evidence" value="ECO:0007669"/>
    <property type="project" value="UniProtKB-KW"/>
</dbReference>
<keyword evidence="6" id="KW-0547">Nucleotide-binding</keyword>
<keyword evidence="3" id="KW-0597">Phosphoprotein</keyword>
<dbReference type="Gene3D" id="6.10.340.10">
    <property type="match status" value="1"/>
</dbReference>
<protein>
    <submittedName>
        <fullName evidence="15">Sensor histidine kinase</fullName>
    </submittedName>
</protein>
<dbReference type="SMART" id="SM00387">
    <property type="entry name" value="HATPase_c"/>
    <property type="match status" value="1"/>
</dbReference>
<dbReference type="PANTHER" id="PTHR34220:SF11">
    <property type="entry name" value="SENSOR PROTEIN KINASE HPTS"/>
    <property type="match status" value="1"/>
</dbReference>
<evidence type="ECO:0000313" key="14">
    <source>
        <dbReference type="EMBL" id="GKH04687.1"/>
    </source>
</evidence>
<evidence type="ECO:0000256" key="12">
    <source>
        <dbReference type="SAM" id="Phobius"/>
    </source>
</evidence>
<evidence type="ECO:0000256" key="9">
    <source>
        <dbReference type="ARBA" id="ARBA00022989"/>
    </source>
</evidence>
<evidence type="ECO:0000256" key="5">
    <source>
        <dbReference type="ARBA" id="ARBA00022692"/>
    </source>
</evidence>
<accession>A0A374NX03</accession>
<dbReference type="InterPro" id="IPR003660">
    <property type="entry name" value="HAMP_dom"/>
</dbReference>
<gene>
    <name evidence="14" type="ORF">CE91St55_66680</name>
    <name evidence="15" type="ORF">DXD79_31060</name>
</gene>
<dbReference type="Pfam" id="PF00672">
    <property type="entry name" value="HAMP"/>
    <property type="match status" value="1"/>
</dbReference>
<keyword evidence="2" id="KW-1003">Cell membrane</keyword>
<name>A0A374NX03_9FIRM</name>
<dbReference type="InterPro" id="IPR003594">
    <property type="entry name" value="HATPase_dom"/>
</dbReference>
<evidence type="ECO:0000256" key="3">
    <source>
        <dbReference type="ARBA" id="ARBA00022553"/>
    </source>
</evidence>
<dbReference type="Proteomes" id="UP001055091">
    <property type="component" value="Unassembled WGS sequence"/>
</dbReference>
<feature type="transmembrane region" description="Helical" evidence="12">
    <location>
        <begin position="12"/>
        <end position="36"/>
    </location>
</feature>
<dbReference type="GO" id="GO:0000155">
    <property type="term" value="F:phosphorelay sensor kinase activity"/>
    <property type="evidence" value="ECO:0007669"/>
    <property type="project" value="InterPro"/>
</dbReference>
<dbReference type="Pfam" id="PF02518">
    <property type="entry name" value="HATPase_c"/>
    <property type="match status" value="1"/>
</dbReference>
<dbReference type="Gene3D" id="3.30.565.10">
    <property type="entry name" value="Histidine kinase-like ATPase, C-terminal domain"/>
    <property type="match status" value="1"/>
</dbReference>
<keyword evidence="10" id="KW-0902">Two-component regulatory system</keyword>
<dbReference type="InterPro" id="IPR036890">
    <property type="entry name" value="HATPase_C_sf"/>
</dbReference>